<dbReference type="PANTHER" id="PTHR45913:SF22">
    <property type="entry name" value="SCAN BOX DOMAIN-CONTAINING PROTEIN"/>
    <property type="match status" value="1"/>
</dbReference>
<keyword evidence="2" id="KW-1185">Reference proteome</keyword>
<reference evidence="1 2" key="1">
    <citation type="journal article" date="2023" name="BMC Biol.">
        <title>The compact genome of the sponge Oopsacas minuta (Hexactinellida) is lacking key metazoan core genes.</title>
        <authorList>
            <person name="Santini S."/>
            <person name="Schenkelaars Q."/>
            <person name="Jourda C."/>
            <person name="Duchesne M."/>
            <person name="Belahbib H."/>
            <person name="Rocher C."/>
            <person name="Selva M."/>
            <person name="Riesgo A."/>
            <person name="Vervoort M."/>
            <person name="Leys S.P."/>
            <person name="Kodjabachian L."/>
            <person name="Le Bivic A."/>
            <person name="Borchiellini C."/>
            <person name="Claverie J.M."/>
            <person name="Renard E."/>
        </authorList>
    </citation>
    <scope>NUCLEOTIDE SEQUENCE [LARGE SCALE GENOMIC DNA]</scope>
    <source>
        <strain evidence="1">SPO-2</strain>
    </source>
</reference>
<dbReference type="SUPFAM" id="SSF53098">
    <property type="entry name" value="Ribonuclease H-like"/>
    <property type="match status" value="1"/>
</dbReference>
<dbReference type="InterPro" id="IPR012337">
    <property type="entry name" value="RNaseH-like_sf"/>
</dbReference>
<proteinExistence type="predicted"/>
<dbReference type="Proteomes" id="UP001165289">
    <property type="component" value="Unassembled WGS sequence"/>
</dbReference>
<name>A0AAV7JMH5_9METZ</name>
<sequence length="162" mass="18366">MSEDIENPVVEQIKQSPILVLQLDESTDVSSCAQLMIYVRYIHNFNFNEEFLFCQPLDSQTRGIDAFNKVDTVFVKEGLDWNKVGGVCTDGAPSMLGSHSRFQTRVRQFVPDVMTNHCMIHREALAAKTLPTSLNVILQEVIKIVNFAKNSALNTRLFRNLC</sequence>
<dbReference type="PANTHER" id="PTHR45913">
    <property type="entry name" value="EPM2A-INTERACTING PROTEIN 1"/>
    <property type="match status" value="1"/>
</dbReference>
<evidence type="ECO:0000313" key="1">
    <source>
        <dbReference type="EMBL" id="KAI6649927.1"/>
    </source>
</evidence>
<gene>
    <name evidence="1" type="ORF">LOD99_6291</name>
</gene>
<protein>
    <submittedName>
        <fullName evidence="1">Uncharacterized protein</fullName>
    </submittedName>
</protein>
<comment type="caution">
    <text evidence="1">The sequence shown here is derived from an EMBL/GenBank/DDBJ whole genome shotgun (WGS) entry which is preliminary data.</text>
</comment>
<dbReference type="EMBL" id="JAKMXF010000316">
    <property type="protein sequence ID" value="KAI6649927.1"/>
    <property type="molecule type" value="Genomic_DNA"/>
</dbReference>
<dbReference type="AlphaFoldDB" id="A0AAV7JMH5"/>
<organism evidence="1 2">
    <name type="scientific">Oopsacas minuta</name>
    <dbReference type="NCBI Taxonomy" id="111878"/>
    <lineage>
        <taxon>Eukaryota</taxon>
        <taxon>Metazoa</taxon>
        <taxon>Porifera</taxon>
        <taxon>Hexactinellida</taxon>
        <taxon>Hexasterophora</taxon>
        <taxon>Lyssacinosida</taxon>
        <taxon>Leucopsacidae</taxon>
        <taxon>Oopsacas</taxon>
    </lineage>
</organism>
<accession>A0AAV7JMH5</accession>
<evidence type="ECO:0000313" key="2">
    <source>
        <dbReference type="Proteomes" id="UP001165289"/>
    </source>
</evidence>